<keyword evidence="2" id="KW-1185">Reference proteome</keyword>
<dbReference type="AlphaFoldDB" id="A0A816BBD9"/>
<protein>
    <submittedName>
        <fullName evidence="1">Uncharacterized protein</fullName>
    </submittedName>
</protein>
<name>A0A816BBD9_ADIRI</name>
<comment type="caution">
    <text evidence="1">The sequence shown here is derived from an EMBL/GenBank/DDBJ whole genome shotgun (WGS) entry which is preliminary data.</text>
</comment>
<sequence>MIQIISCHLQWKKNMGIVQDRSIEDYLKNVIQLGLTGFRQDLFPINAKPLYLHRNVTTTYRHNYDIIIPPFNRSQHLSSGVRHNWKKWYDQKKNPLLFTGTINKTDLPGSV</sequence>
<reference evidence="1" key="1">
    <citation type="submission" date="2021-02" db="EMBL/GenBank/DDBJ databases">
        <authorList>
            <person name="Nowell W R."/>
        </authorList>
    </citation>
    <scope>NUCLEOTIDE SEQUENCE</scope>
</reference>
<gene>
    <name evidence="1" type="ORF">XAT740_LOCUS48507</name>
</gene>
<evidence type="ECO:0000313" key="2">
    <source>
        <dbReference type="Proteomes" id="UP000663828"/>
    </source>
</evidence>
<accession>A0A816BBD9</accession>
<proteinExistence type="predicted"/>
<organism evidence="1 2">
    <name type="scientific">Adineta ricciae</name>
    <name type="common">Rotifer</name>
    <dbReference type="NCBI Taxonomy" id="249248"/>
    <lineage>
        <taxon>Eukaryota</taxon>
        <taxon>Metazoa</taxon>
        <taxon>Spiralia</taxon>
        <taxon>Gnathifera</taxon>
        <taxon>Rotifera</taxon>
        <taxon>Eurotatoria</taxon>
        <taxon>Bdelloidea</taxon>
        <taxon>Adinetida</taxon>
        <taxon>Adinetidae</taxon>
        <taxon>Adineta</taxon>
    </lineage>
</organism>
<evidence type="ECO:0000313" key="1">
    <source>
        <dbReference type="EMBL" id="CAF1607865.1"/>
    </source>
</evidence>
<dbReference type="EMBL" id="CAJNOR010006968">
    <property type="protein sequence ID" value="CAF1607865.1"/>
    <property type="molecule type" value="Genomic_DNA"/>
</dbReference>
<dbReference type="Proteomes" id="UP000663828">
    <property type="component" value="Unassembled WGS sequence"/>
</dbReference>